<accession>A0A8S9Q4H5</accession>
<dbReference type="SMART" id="SM00255">
    <property type="entry name" value="TIR"/>
    <property type="match status" value="1"/>
</dbReference>
<dbReference type="FunFam" id="3.40.50.10140:FF:000007">
    <property type="entry name" value="Disease resistance protein (TIR-NBS-LRR class)"/>
    <property type="match status" value="1"/>
</dbReference>
<sequence>MSSSRNWVFDVFPSFRGLDVRKTFLSHFLKELDLRLIIAFKDSKIERSQAIEPELLLAIRSSRIAVVMFSKNYASSKWCLDELLEIVKCKQELEQIVIPVFYGLDPSDIRKQLGEFGEAFDKTCKYRTESKIQLWRQALTDVANLEGHHSRNWDNEAKMIEAIVDECIEEVRMVGIWGPSGIGKTTIARALFDRLSHQFQGRIFIDSVFISKNLEDYRRANSDDYNMKLSLQGKFLSEILGYVHIKIDHLGAARDRLMHRKVLIIIDDLDDQVVVEALAGGDDWFGNGSTIIVVTKDKHLLEAHGIGHIYTVGFPSEKQALEMFCRSAFVQNYPPDGFVDLASKITMCAGGLPLALQILGKAVKRRNKEYWTDMLSRLGKSPNRDIVKGLRVSYDALDSEEDKAIFRHIACFFNVMEINRIKLMFADSGLNVNIGKEVVRTQSNKPGKREFLMDSKDVCNVLGSSKGSEMIIGISMNLDEISMKSLEMKKEVRWLLPERFDNFPDKLKLLSWPGCPMVYMPSSFCPEYLAELIMPNAKLVKLWEGPLTCLKDMDLSKCENLKEIPDLSTATNLETLNLHGCSSLVELPSSIRNLNKLTELNMQGCVNLDSFPTGIDLQSLSSLDLSGCSRLQSFPLISSNISKLNLSQTAIVKYTFKLPLESLVELHMEQIKSESFWEGVQPLTSLKKMVFSRCENLKEIPDLSMMTKLEKLDLNGCSSLVELTLSSIQNLNKLTTLEMIGCSSLETLPTGINLKSLYRLNLNGCSQLRSFPDISSNISTLFLNQTAIEEVPPCIGNFSSLESMEMWECKQLQSISPRVFKLSNLDEVYFSDCEKLTEVRWPEESEDTNLSLVYRSASIFYSSVYRELPYRPFTSFNSQSTIILGLQGLCCGFRETVSHLLFFIDIQVHCRFRDKHGNYFEPDNPRHFSLHQKYNHLIIFDCHFPLNQDCNQVEIEFRLSSIRLKLKRCGIRLSDDNTPFLATPVEVDEDNMVDYGCHETEECGDSDVETKRCRKRIRVSIQK</sequence>
<dbReference type="GO" id="GO:0007165">
    <property type="term" value="P:signal transduction"/>
    <property type="evidence" value="ECO:0007669"/>
    <property type="project" value="InterPro"/>
</dbReference>
<dbReference type="InterPro" id="IPR027417">
    <property type="entry name" value="P-loop_NTPase"/>
</dbReference>
<dbReference type="Gene3D" id="3.80.10.10">
    <property type="entry name" value="Ribonuclease Inhibitor"/>
    <property type="match status" value="2"/>
</dbReference>
<gene>
    <name evidence="7" type="ORF">F2Q69_00023993</name>
</gene>
<dbReference type="Gene3D" id="3.40.50.300">
    <property type="entry name" value="P-loop containing nucleotide triphosphate hydrolases"/>
    <property type="match status" value="1"/>
</dbReference>
<dbReference type="EMBL" id="QGKX02001290">
    <property type="protein sequence ID" value="KAF3535831.1"/>
    <property type="molecule type" value="Genomic_DNA"/>
</dbReference>
<comment type="catalytic activity">
    <reaction evidence="5">
        <text>NAD(+) + H2O = ADP-D-ribose + nicotinamide + H(+)</text>
        <dbReference type="Rhea" id="RHEA:16301"/>
        <dbReference type="ChEBI" id="CHEBI:15377"/>
        <dbReference type="ChEBI" id="CHEBI:15378"/>
        <dbReference type="ChEBI" id="CHEBI:17154"/>
        <dbReference type="ChEBI" id="CHEBI:57540"/>
        <dbReference type="ChEBI" id="CHEBI:57967"/>
        <dbReference type="EC" id="3.2.2.6"/>
    </reaction>
    <physiologicalReaction direction="left-to-right" evidence="5">
        <dbReference type="Rhea" id="RHEA:16302"/>
    </physiologicalReaction>
</comment>
<evidence type="ECO:0000256" key="5">
    <source>
        <dbReference type="ARBA" id="ARBA00047304"/>
    </source>
</evidence>
<dbReference type="GO" id="GO:0006952">
    <property type="term" value="P:defense response"/>
    <property type="evidence" value="ECO:0007669"/>
    <property type="project" value="InterPro"/>
</dbReference>
<dbReference type="InterPro" id="IPR035897">
    <property type="entry name" value="Toll_tir_struct_dom_sf"/>
</dbReference>
<dbReference type="SUPFAM" id="SSF52540">
    <property type="entry name" value="P-loop containing nucleoside triphosphate hydrolases"/>
    <property type="match status" value="1"/>
</dbReference>
<reference evidence="7" key="1">
    <citation type="submission" date="2019-12" db="EMBL/GenBank/DDBJ databases">
        <title>Genome sequencing and annotation of Brassica cretica.</title>
        <authorList>
            <person name="Studholme D.J."/>
            <person name="Sarris P."/>
        </authorList>
    </citation>
    <scope>NUCLEOTIDE SEQUENCE</scope>
    <source>
        <strain evidence="7">PFS-109/04</strain>
        <tissue evidence="7">Leaf</tissue>
    </source>
</reference>
<dbReference type="InterPro" id="IPR003593">
    <property type="entry name" value="AAA+_ATPase"/>
</dbReference>
<dbReference type="PANTHER" id="PTHR11017:SF379">
    <property type="entry name" value="ADP-RIBOSYL CYCLASE_CYCLIC ADP-RIBOSE HYDROLASE"/>
    <property type="match status" value="1"/>
</dbReference>
<dbReference type="FunFam" id="1.10.8.430:FF:000002">
    <property type="entry name" value="Disease resistance protein (TIR-NBS-LRR class)"/>
    <property type="match status" value="1"/>
</dbReference>
<keyword evidence="4" id="KW-0520">NAD</keyword>
<evidence type="ECO:0000256" key="2">
    <source>
        <dbReference type="ARBA" id="ARBA00022737"/>
    </source>
</evidence>
<dbReference type="SUPFAM" id="SSF52200">
    <property type="entry name" value="Toll/Interleukin receptor TIR domain"/>
    <property type="match status" value="1"/>
</dbReference>
<dbReference type="SUPFAM" id="SSF52058">
    <property type="entry name" value="L domain-like"/>
    <property type="match status" value="1"/>
</dbReference>
<evidence type="ECO:0000313" key="7">
    <source>
        <dbReference type="EMBL" id="KAF3535831.1"/>
    </source>
</evidence>
<dbReference type="InterPro" id="IPR058192">
    <property type="entry name" value="WHD_ROQ1-like"/>
</dbReference>
<dbReference type="GO" id="GO:0061809">
    <property type="term" value="F:NAD+ nucleosidase activity, cyclic ADP-ribose generating"/>
    <property type="evidence" value="ECO:0007669"/>
    <property type="project" value="UniProtKB-EC"/>
</dbReference>
<dbReference type="PANTHER" id="PTHR11017">
    <property type="entry name" value="LEUCINE-RICH REPEAT-CONTAINING PROTEIN"/>
    <property type="match status" value="1"/>
</dbReference>
<dbReference type="Gene3D" id="1.10.8.430">
    <property type="entry name" value="Helical domain of apoptotic protease-activating factors"/>
    <property type="match status" value="1"/>
</dbReference>
<evidence type="ECO:0000256" key="4">
    <source>
        <dbReference type="ARBA" id="ARBA00023027"/>
    </source>
</evidence>
<evidence type="ECO:0000313" key="8">
    <source>
        <dbReference type="Proteomes" id="UP000712600"/>
    </source>
</evidence>
<comment type="caution">
    <text evidence="7">The sequence shown here is derived from an EMBL/GenBank/DDBJ whole genome shotgun (WGS) entry which is preliminary data.</text>
</comment>
<dbReference type="InterPro" id="IPR000157">
    <property type="entry name" value="TIR_dom"/>
</dbReference>
<evidence type="ECO:0000256" key="3">
    <source>
        <dbReference type="ARBA" id="ARBA00022801"/>
    </source>
</evidence>
<feature type="domain" description="TIR" evidence="6">
    <location>
        <begin position="7"/>
        <end position="171"/>
    </location>
</feature>
<dbReference type="InterPro" id="IPR044974">
    <property type="entry name" value="Disease_R_plants"/>
</dbReference>
<protein>
    <recommendedName>
        <fullName evidence="1">ADP-ribosyl cyclase/cyclic ADP-ribose hydrolase</fullName>
        <ecNumber evidence="1">3.2.2.6</ecNumber>
    </recommendedName>
</protein>
<name>A0A8S9Q4H5_BRACR</name>
<dbReference type="SMART" id="SM00382">
    <property type="entry name" value="AAA"/>
    <property type="match status" value="1"/>
</dbReference>
<dbReference type="Gene3D" id="3.40.1170.20">
    <property type="entry name" value="tRNA intron endonuclease, N-terminal domain"/>
    <property type="match status" value="1"/>
</dbReference>
<dbReference type="EC" id="3.2.2.6" evidence="1"/>
<keyword evidence="2" id="KW-0677">Repeat</keyword>
<keyword evidence="3" id="KW-0378">Hydrolase</keyword>
<dbReference type="InterPro" id="IPR026906">
    <property type="entry name" value="LRR_5"/>
</dbReference>
<evidence type="ECO:0000259" key="6">
    <source>
        <dbReference type="PROSITE" id="PS50104"/>
    </source>
</evidence>
<proteinExistence type="predicted"/>
<dbReference type="PRINTS" id="PR00364">
    <property type="entry name" value="DISEASERSIST"/>
</dbReference>
<evidence type="ECO:0000256" key="1">
    <source>
        <dbReference type="ARBA" id="ARBA00011982"/>
    </source>
</evidence>
<dbReference type="InterPro" id="IPR042197">
    <property type="entry name" value="Apaf_helical"/>
</dbReference>
<dbReference type="PROSITE" id="PS50104">
    <property type="entry name" value="TIR"/>
    <property type="match status" value="1"/>
</dbReference>
<dbReference type="InterPro" id="IPR032675">
    <property type="entry name" value="LRR_dom_sf"/>
</dbReference>
<dbReference type="Pfam" id="PF01582">
    <property type="entry name" value="TIR"/>
    <property type="match status" value="1"/>
</dbReference>
<organism evidence="7 8">
    <name type="scientific">Brassica cretica</name>
    <name type="common">Mustard</name>
    <dbReference type="NCBI Taxonomy" id="69181"/>
    <lineage>
        <taxon>Eukaryota</taxon>
        <taxon>Viridiplantae</taxon>
        <taxon>Streptophyta</taxon>
        <taxon>Embryophyta</taxon>
        <taxon>Tracheophyta</taxon>
        <taxon>Spermatophyta</taxon>
        <taxon>Magnoliopsida</taxon>
        <taxon>eudicotyledons</taxon>
        <taxon>Gunneridae</taxon>
        <taxon>Pentapetalae</taxon>
        <taxon>rosids</taxon>
        <taxon>malvids</taxon>
        <taxon>Brassicales</taxon>
        <taxon>Brassicaceae</taxon>
        <taxon>Brassiceae</taxon>
        <taxon>Brassica</taxon>
    </lineage>
</organism>
<dbReference type="Gene3D" id="3.40.50.10140">
    <property type="entry name" value="Toll/interleukin-1 receptor homology (TIR) domain"/>
    <property type="match status" value="1"/>
</dbReference>
<dbReference type="Proteomes" id="UP000712600">
    <property type="component" value="Unassembled WGS sequence"/>
</dbReference>
<dbReference type="GO" id="GO:0043531">
    <property type="term" value="F:ADP binding"/>
    <property type="evidence" value="ECO:0007669"/>
    <property type="project" value="InterPro"/>
</dbReference>
<dbReference type="Pfam" id="PF23282">
    <property type="entry name" value="WHD_ROQ1"/>
    <property type="match status" value="1"/>
</dbReference>
<dbReference type="AlphaFoldDB" id="A0A8S9Q4H5"/>
<dbReference type="Pfam" id="PF13306">
    <property type="entry name" value="LRR_5"/>
    <property type="match status" value="1"/>
</dbReference>